<dbReference type="PANTHER" id="PTHR23505">
    <property type="entry name" value="SPINSTER"/>
    <property type="match status" value="1"/>
</dbReference>
<feature type="transmembrane region" description="Helical" evidence="6">
    <location>
        <begin position="108"/>
        <end position="130"/>
    </location>
</feature>
<dbReference type="PROSITE" id="PS50850">
    <property type="entry name" value="MFS"/>
    <property type="match status" value="1"/>
</dbReference>
<evidence type="ECO:0000256" key="5">
    <source>
        <dbReference type="ARBA" id="ARBA00023136"/>
    </source>
</evidence>
<keyword evidence="5 6" id="KW-0472">Membrane</keyword>
<feature type="transmembrane region" description="Helical" evidence="6">
    <location>
        <begin position="293"/>
        <end position="310"/>
    </location>
</feature>
<keyword evidence="4 6" id="KW-1133">Transmembrane helix</keyword>
<name>D1W902_9BACT</name>
<feature type="transmembrane region" description="Helical" evidence="6">
    <location>
        <begin position="142"/>
        <end position="166"/>
    </location>
</feature>
<dbReference type="InterPro" id="IPR011701">
    <property type="entry name" value="MFS"/>
</dbReference>
<sequence length="411" mass="45083">MKQTQQHSKAYPWVVVGLLWGVGFLNYMDRQMLSTMRVPMMQDISELQQAVNFGHLMAIFLWVYGLMSPVSGLIGDRFSRKRLIVGSLCVWSSVTLLMGYATSFNQLLVLRGIMGLSEALYLPAALSLIADYHKDRTRSLAIGIHMTGLYFGQSIGGFGATLSMMYSWQTTFHWFGIIGIAYGLMLSIFLKDAPVSETEAVSNQTQPSVTQSLKKLLTNKFFLIILIYFCIPGTPGWAIKNWLPTLYANDLALSPSVAGPLSTLSIALSSLLGVILGGYISDRWVHRNIRGRIFTGVLGLGMISPALLLIGNGSSMFTIMLGTVLFGIGFGFFDANNMPILCQFVSTKYRSTAYGLMNMCGVFAGAGITSIIGKSLDSGHVTRDFNIMALTVLIAMFAVGYLLRPKTIDKQ</sequence>
<feature type="transmembrane region" description="Helical" evidence="6">
    <location>
        <begin position="353"/>
        <end position="373"/>
    </location>
</feature>
<comment type="caution">
    <text evidence="8">The sequence shown here is derived from an EMBL/GenBank/DDBJ whole genome shotgun (WGS) entry which is preliminary data.</text>
</comment>
<dbReference type="Gene3D" id="1.20.1250.20">
    <property type="entry name" value="MFS general substrate transporter like domains"/>
    <property type="match status" value="2"/>
</dbReference>
<protein>
    <submittedName>
        <fullName evidence="8">Transporter, major facilitator family protein</fullName>
    </submittedName>
</protein>
<dbReference type="GO" id="GO:0016020">
    <property type="term" value="C:membrane"/>
    <property type="evidence" value="ECO:0007669"/>
    <property type="project" value="UniProtKB-SubCell"/>
</dbReference>
<feature type="transmembrane region" description="Helical" evidence="6">
    <location>
        <begin position="316"/>
        <end position="333"/>
    </location>
</feature>
<dbReference type="InterPro" id="IPR044770">
    <property type="entry name" value="MFS_spinster-like"/>
</dbReference>
<dbReference type="AlphaFoldDB" id="D1W902"/>
<dbReference type="EMBL" id="ADEG01000110">
    <property type="protein sequence ID" value="EFA90952.1"/>
    <property type="molecule type" value="Genomic_DNA"/>
</dbReference>
<dbReference type="Pfam" id="PF07690">
    <property type="entry name" value="MFS_1"/>
    <property type="match status" value="1"/>
</dbReference>
<evidence type="ECO:0000256" key="6">
    <source>
        <dbReference type="SAM" id="Phobius"/>
    </source>
</evidence>
<keyword evidence="3 6" id="KW-0812">Transmembrane</keyword>
<keyword evidence="9" id="KW-1185">Reference proteome</keyword>
<evidence type="ECO:0000256" key="2">
    <source>
        <dbReference type="ARBA" id="ARBA00022448"/>
    </source>
</evidence>
<dbReference type="RefSeq" id="WP_004351041.1">
    <property type="nucleotide sequence ID" value="NZ_ADEG01000110.1"/>
</dbReference>
<dbReference type="SUPFAM" id="SSF103473">
    <property type="entry name" value="MFS general substrate transporter"/>
    <property type="match status" value="1"/>
</dbReference>
<evidence type="ECO:0000256" key="3">
    <source>
        <dbReference type="ARBA" id="ARBA00022692"/>
    </source>
</evidence>
<feature type="transmembrane region" description="Helical" evidence="6">
    <location>
        <begin position="385"/>
        <end position="403"/>
    </location>
</feature>
<feature type="domain" description="Major facilitator superfamily (MFS) profile" evidence="7">
    <location>
        <begin position="15"/>
        <end position="407"/>
    </location>
</feature>
<dbReference type="InterPro" id="IPR020846">
    <property type="entry name" value="MFS_dom"/>
</dbReference>
<feature type="transmembrane region" description="Helical" evidence="6">
    <location>
        <begin position="172"/>
        <end position="190"/>
    </location>
</feature>
<dbReference type="eggNOG" id="COG2271">
    <property type="taxonomic scope" value="Bacteria"/>
</dbReference>
<evidence type="ECO:0000256" key="1">
    <source>
        <dbReference type="ARBA" id="ARBA00004141"/>
    </source>
</evidence>
<feature type="transmembrane region" description="Helical" evidence="6">
    <location>
        <begin position="12"/>
        <end position="29"/>
    </location>
</feature>
<reference evidence="8 9" key="1">
    <citation type="submission" date="2009-12" db="EMBL/GenBank/DDBJ databases">
        <title>Genome Sequence of Prevotella buccalis ATCC 35310.</title>
        <authorList>
            <person name="Durkin A.S."/>
            <person name="Madupu R."/>
            <person name="Torralba M."/>
            <person name="Methe B."/>
            <person name="Sutton G."/>
            <person name="Strausberg R.L."/>
            <person name="Nelson K.E."/>
        </authorList>
    </citation>
    <scope>NUCLEOTIDE SEQUENCE [LARGE SCALE GENOMIC DNA]</scope>
    <source>
        <strain evidence="8 9">ATCC 35310</strain>
    </source>
</reference>
<gene>
    <name evidence="8" type="ORF">HMPREF0650_0180</name>
</gene>
<feature type="transmembrane region" description="Helical" evidence="6">
    <location>
        <begin position="49"/>
        <end position="71"/>
    </location>
</feature>
<comment type="subcellular location">
    <subcellularLocation>
        <location evidence="1">Membrane</location>
        <topology evidence="1">Multi-pass membrane protein</topology>
    </subcellularLocation>
</comment>
<evidence type="ECO:0000313" key="8">
    <source>
        <dbReference type="EMBL" id="EFA90952.1"/>
    </source>
</evidence>
<dbReference type="GeneID" id="97997988"/>
<dbReference type="InterPro" id="IPR036259">
    <property type="entry name" value="MFS_trans_sf"/>
</dbReference>
<feature type="transmembrane region" description="Helical" evidence="6">
    <location>
        <begin position="221"/>
        <end position="239"/>
    </location>
</feature>
<feature type="transmembrane region" description="Helical" evidence="6">
    <location>
        <begin position="83"/>
        <end position="102"/>
    </location>
</feature>
<dbReference type="GO" id="GO:0022857">
    <property type="term" value="F:transmembrane transporter activity"/>
    <property type="evidence" value="ECO:0007669"/>
    <property type="project" value="InterPro"/>
</dbReference>
<evidence type="ECO:0000256" key="4">
    <source>
        <dbReference type="ARBA" id="ARBA00022989"/>
    </source>
</evidence>
<organism evidence="8 9">
    <name type="scientific">Hoylesella buccalis ATCC 35310</name>
    <dbReference type="NCBI Taxonomy" id="679190"/>
    <lineage>
        <taxon>Bacteria</taxon>
        <taxon>Pseudomonadati</taxon>
        <taxon>Bacteroidota</taxon>
        <taxon>Bacteroidia</taxon>
        <taxon>Bacteroidales</taxon>
        <taxon>Prevotellaceae</taxon>
        <taxon>Hoylesella</taxon>
    </lineage>
</organism>
<evidence type="ECO:0000313" key="9">
    <source>
        <dbReference type="Proteomes" id="UP000005283"/>
    </source>
</evidence>
<keyword evidence="2" id="KW-0813">Transport</keyword>
<evidence type="ECO:0000259" key="7">
    <source>
        <dbReference type="PROSITE" id="PS50850"/>
    </source>
</evidence>
<dbReference type="Proteomes" id="UP000005283">
    <property type="component" value="Unassembled WGS sequence"/>
</dbReference>
<dbReference type="PANTHER" id="PTHR23505:SF79">
    <property type="entry name" value="PROTEIN SPINSTER"/>
    <property type="match status" value="1"/>
</dbReference>
<accession>D1W902</accession>
<proteinExistence type="predicted"/>
<feature type="transmembrane region" description="Helical" evidence="6">
    <location>
        <begin position="259"/>
        <end position="281"/>
    </location>
</feature>
<dbReference type="STRING" id="679190.HMPREF0650_0180"/>